<dbReference type="EMBL" id="OX459125">
    <property type="protein sequence ID" value="CAI9116787.1"/>
    <property type="molecule type" value="Genomic_DNA"/>
</dbReference>
<dbReference type="Proteomes" id="UP001161247">
    <property type="component" value="Chromosome 8"/>
</dbReference>
<name>A0AAV1EAS0_OLDCO</name>
<evidence type="ECO:0000313" key="2">
    <source>
        <dbReference type="Proteomes" id="UP001161247"/>
    </source>
</evidence>
<protein>
    <submittedName>
        <fullName evidence="1">OLC1v1018028C1</fullName>
    </submittedName>
</protein>
<gene>
    <name evidence="1" type="ORF">OLC1_LOCUS22987</name>
</gene>
<organism evidence="1 2">
    <name type="scientific">Oldenlandia corymbosa var. corymbosa</name>
    <dbReference type="NCBI Taxonomy" id="529605"/>
    <lineage>
        <taxon>Eukaryota</taxon>
        <taxon>Viridiplantae</taxon>
        <taxon>Streptophyta</taxon>
        <taxon>Embryophyta</taxon>
        <taxon>Tracheophyta</taxon>
        <taxon>Spermatophyta</taxon>
        <taxon>Magnoliopsida</taxon>
        <taxon>eudicotyledons</taxon>
        <taxon>Gunneridae</taxon>
        <taxon>Pentapetalae</taxon>
        <taxon>asterids</taxon>
        <taxon>lamiids</taxon>
        <taxon>Gentianales</taxon>
        <taxon>Rubiaceae</taxon>
        <taxon>Rubioideae</taxon>
        <taxon>Spermacoceae</taxon>
        <taxon>Hedyotis-Oldenlandia complex</taxon>
        <taxon>Oldenlandia</taxon>
    </lineage>
</organism>
<dbReference type="AlphaFoldDB" id="A0AAV1EAS0"/>
<proteinExistence type="predicted"/>
<reference evidence="1" key="1">
    <citation type="submission" date="2023-03" db="EMBL/GenBank/DDBJ databases">
        <authorList>
            <person name="Julca I."/>
        </authorList>
    </citation>
    <scope>NUCLEOTIDE SEQUENCE</scope>
</reference>
<sequence>MLTELFSGSGVHFGGGPWPALVDEVDPDVVFHFGDGSKIEAEEQAEIKSRNENEFPFGAAPLDCCVDPDSEVILPWEVDGSSFTFEEPQASTEYTPLIVEPDVGITNKT</sequence>
<accession>A0AAV1EAS0</accession>
<keyword evidence="2" id="KW-1185">Reference proteome</keyword>
<evidence type="ECO:0000313" key="1">
    <source>
        <dbReference type="EMBL" id="CAI9116787.1"/>
    </source>
</evidence>